<dbReference type="EMBL" id="PKUS01000002">
    <property type="protein sequence ID" value="PLW70475.1"/>
    <property type="molecule type" value="Genomic_DNA"/>
</dbReference>
<protein>
    <submittedName>
        <fullName evidence="7">Sodium-dependent transporter</fullName>
    </submittedName>
</protein>
<feature type="transmembrane region" description="Helical" evidence="6">
    <location>
        <begin position="94"/>
        <end position="120"/>
    </location>
</feature>
<organism evidence="7 8">
    <name type="scientific">Pseudohalioglobus lutimaris</name>
    <dbReference type="NCBI Taxonomy" id="1737061"/>
    <lineage>
        <taxon>Bacteria</taxon>
        <taxon>Pseudomonadati</taxon>
        <taxon>Pseudomonadota</taxon>
        <taxon>Gammaproteobacteria</taxon>
        <taxon>Cellvibrionales</taxon>
        <taxon>Halieaceae</taxon>
        <taxon>Pseudohalioglobus</taxon>
    </lineage>
</organism>
<reference evidence="7 8" key="1">
    <citation type="submission" date="2018-01" db="EMBL/GenBank/DDBJ databases">
        <title>The draft genome sequence of Halioglobus lutimaris HF004.</title>
        <authorList>
            <person name="Du Z.-J."/>
            <person name="Shi M.-J."/>
        </authorList>
    </citation>
    <scope>NUCLEOTIDE SEQUENCE [LARGE SCALE GENOMIC DNA]</scope>
    <source>
        <strain evidence="7 8">HF004</strain>
    </source>
</reference>
<dbReference type="AlphaFoldDB" id="A0A2N5X7L1"/>
<feature type="transmembrane region" description="Helical" evidence="6">
    <location>
        <begin position="224"/>
        <end position="247"/>
    </location>
</feature>
<comment type="caution">
    <text evidence="7">The sequence shown here is derived from an EMBL/GenBank/DDBJ whole genome shotgun (WGS) entry which is preliminary data.</text>
</comment>
<dbReference type="PROSITE" id="PS50267">
    <property type="entry name" value="NA_NEUROTRAN_SYMP_3"/>
    <property type="match status" value="1"/>
</dbReference>
<evidence type="ECO:0000256" key="5">
    <source>
        <dbReference type="ARBA" id="ARBA00023136"/>
    </source>
</evidence>
<feature type="transmembrane region" description="Helical" evidence="6">
    <location>
        <begin position="259"/>
        <end position="282"/>
    </location>
</feature>
<keyword evidence="3 6" id="KW-0812">Transmembrane</keyword>
<evidence type="ECO:0000256" key="2">
    <source>
        <dbReference type="ARBA" id="ARBA00022448"/>
    </source>
</evidence>
<feature type="transmembrane region" description="Helical" evidence="6">
    <location>
        <begin position="430"/>
        <end position="449"/>
    </location>
</feature>
<gene>
    <name evidence="7" type="ORF">C0039_04570</name>
</gene>
<dbReference type="NCBIfam" id="NF037979">
    <property type="entry name" value="Na_transp"/>
    <property type="match status" value="1"/>
</dbReference>
<dbReference type="GO" id="GO:0016020">
    <property type="term" value="C:membrane"/>
    <property type="evidence" value="ECO:0007669"/>
    <property type="project" value="UniProtKB-SubCell"/>
</dbReference>
<evidence type="ECO:0000313" key="7">
    <source>
        <dbReference type="EMBL" id="PLW70475.1"/>
    </source>
</evidence>
<feature type="transmembrane region" description="Helical" evidence="6">
    <location>
        <begin position="386"/>
        <end position="409"/>
    </location>
</feature>
<evidence type="ECO:0000256" key="4">
    <source>
        <dbReference type="ARBA" id="ARBA00022989"/>
    </source>
</evidence>
<dbReference type="PRINTS" id="PR00176">
    <property type="entry name" value="NANEUSMPORT"/>
</dbReference>
<dbReference type="InterPro" id="IPR037272">
    <property type="entry name" value="SNS_sf"/>
</dbReference>
<feature type="transmembrane region" description="Helical" evidence="6">
    <location>
        <begin position="311"/>
        <end position="337"/>
    </location>
</feature>
<keyword evidence="4 6" id="KW-1133">Transmembrane helix</keyword>
<evidence type="ECO:0000256" key="6">
    <source>
        <dbReference type="SAM" id="Phobius"/>
    </source>
</evidence>
<proteinExistence type="predicted"/>
<comment type="subcellular location">
    <subcellularLocation>
        <location evidence="1">Membrane</location>
        <topology evidence="1">Multi-pass membrane protein</topology>
    </subcellularLocation>
</comment>
<evidence type="ECO:0000256" key="3">
    <source>
        <dbReference type="ARBA" id="ARBA00022692"/>
    </source>
</evidence>
<dbReference type="SUPFAM" id="SSF161070">
    <property type="entry name" value="SNF-like"/>
    <property type="match status" value="1"/>
</dbReference>
<dbReference type="InterPro" id="IPR000175">
    <property type="entry name" value="Na/ntran_symport"/>
</dbReference>
<dbReference type="RefSeq" id="WP_101517363.1">
    <property type="nucleotide sequence ID" value="NZ_PKUS01000002.1"/>
</dbReference>
<keyword evidence="8" id="KW-1185">Reference proteome</keyword>
<feature type="transmembrane region" description="Helical" evidence="6">
    <location>
        <begin position="179"/>
        <end position="199"/>
    </location>
</feature>
<dbReference type="Proteomes" id="UP000235005">
    <property type="component" value="Unassembled WGS sequence"/>
</dbReference>
<evidence type="ECO:0000256" key="1">
    <source>
        <dbReference type="ARBA" id="ARBA00004141"/>
    </source>
</evidence>
<dbReference type="Pfam" id="PF00209">
    <property type="entry name" value="SNF"/>
    <property type="match status" value="2"/>
</dbReference>
<sequence length="450" mass="47943">MIRAAVPVMPRWRSRTTFVLALSGAALGLGSLWRFAWLMGEHGGGAFMLSYVVCLFLLAVPLLTAEVVLGSWGRASPMLSIRHACDRSLRSRHWQWLGLLAVLTGVLLLGYQAVVAGWVFSYVQSMATGELSAASVPVVAEHFEELLSEAAVQLQWQSLFIAVVVVVLALGISNGLGILVWWLVPVVIAVLGILVKFALDNGDLEATRDFLFSVKLVDFNRESILAAMGHAALTLGVGVGAGMIYGAYTPQRIPLGRSVMAVAVFDTMVALLAGIAIFPVIFANNLEPAVGPGLLFISVPYAFGNVSEGDLFGALFFGLVAVAALGSAVAMLEPAVATLQHQLRLRRPIAALVAGAVVWLLARTVSASVAEAQLSGSVSLLTQLDAFIANLLLPLVALLTALLVGWILRPAVLRPQFSRELNASFSLWRALLRYIAPPALLVLMLVGHIL</sequence>
<feature type="transmembrane region" description="Helical" evidence="6">
    <location>
        <begin position="154"/>
        <end position="172"/>
    </location>
</feature>
<evidence type="ECO:0000313" key="8">
    <source>
        <dbReference type="Proteomes" id="UP000235005"/>
    </source>
</evidence>
<name>A0A2N5X7L1_9GAMM</name>
<keyword evidence="5 6" id="KW-0472">Membrane</keyword>
<dbReference type="PANTHER" id="PTHR42948:SF1">
    <property type="entry name" value="TRANSPORTER"/>
    <property type="match status" value="1"/>
</dbReference>
<dbReference type="PANTHER" id="PTHR42948">
    <property type="entry name" value="TRANSPORTER"/>
    <property type="match status" value="1"/>
</dbReference>
<feature type="transmembrane region" description="Helical" evidence="6">
    <location>
        <begin position="48"/>
        <end position="73"/>
    </location>
</feature>
<keyword evidence="2" id="KW-0813">Transport</keyword>
<dbReference type="OrthoDB" id="9762833at2"/>
<dbReference type="CDD" id="cd10336">
    <property type="entry name" value="SLC6sbd_Tyt1-Like"/>
    <property type="match status" value="1"/>
</dbReference>
<feature type="transmembrane region" description="Helical" evidence="6">
    <location>
        <begin position="349"/>
        <end position="366"/>
    </location>
</feature>
<dbReference type="InterPro" id="IPR047218">
    <property type="entry name" value="YocR/YhdH-like"/>
</dbReference>
<accession>A0A2N5X7L1</accession>